<dbReference type="Gene3D" id="3.40.50.1820">
    <property type="entry name" value="alpha/beta hydrolase"/>
    <property type="match status" value="1"/>
</dbReference>
<feature type="domain" description="Alpha/beta hydrolase fold-3" evidence="4">
    <location>
        <begin position="157"/>
        <end position="338"/>
    </location>
</feature>
<dbReference type="PANTHER" id="PTHR23024">
    <property type="entry name" value="ARYLACETAMIDE DEACETYLASE"/>
    <property type="match status" value="1"/>
</dbReference>
<feature type="compositionally biased region" description="Basic residues" evidence="3">
    <location>
        <begin position="29"/>
        <end position="61"/>
    </location>
</feature>
<comment type="similarity">
    <text evidence="1">Belongs to the 'GDXG' lipolytic enzyme family.</text>
</comment>
<feature type="compositionally biased region" description="Basic and acidic residues" evidence="3">
    <location>
        <begin position="78"/>
        <end position="87"/>
    </location>
</feature>
<gene>
    <name evidence="5" type="ORF">Prudu_016737</name>
</gene>
<feature type="compositionally biased region" description="Low complexity" evidence="3">
    <location>
        <begin position="1"/>
        <end position="28"/>
    </location>
</feature>
<name>A0A4Y1RM40_PRUDU</name>
<dbReference type="GO" id="GO:0016787">
    <property type="term" value="F:hydrolase activity"/>
    <property type="evidence" value="ECO:0007669"/>
    <property type="project" value="UniProtKB-KW"/>
</dbReference>
<feature type="region of interest" description="Disordered" evidence="3">
    <location>
        <begin position="1"/>
        <end position="101"/>
    </location>
</feature>
<evidence type="ECO:0000256" key="2">
    <source>
        <dbReference type="PROSITE-ProRule" id="PRU10038"/>
    </source>
</evidence>
<dbReference type="Pfam" id="PF07859">
    <property type="entry name" value="Abhydrolase_3"/>
    <property type="match status" value="1"/>
</dbReference>
<dbReference type="InterPro" id="IPR033140">
    <property type="entry name" value="Lipase_GDXG_put_SER_AS"/>
</dbReference>
<dbReference type="InterPro" id="IPR050466">
    <property type="entry name" value="Carboxylest/Gibb_receptor"/>
</dbReference>
<accession>A0A4Y1RM40</accession>
<feature type="non-terminal residue" evidence="5">
    <location>
        <position position="1"/>
    </location>
</feature>
<evidence type="ECO:0000256" key="1">
    <source>
        <dbReference type="ARBA" id="ARBA00010515"/>
    </source>
</evidence>
<evidence type="ECO:0000256" key="3">
    <source>
        <dbReference type="SAM" id="MobiDB-lite"/>
    </source>
</evidence>
<evidence type="ECO:0000313" key="5">
    <source>
        <dbReference type="EMBL" id="BBH05371.1"/>
    </source>
</evidence>
<sequence length="363" mass="41018">LPHSSSSLFLPTSLPSLSHNSHKSSSSPQHKHVHLHHHPSQHFIVRRMPRRSSRIQRRLHRPLSQPELRRPRPGRRLRLLEGRRFRPDQSPPTPPLQASSNDTLSLVVQKAPHLLLHPRRRLLHRLARLAQLPELLLPASFPAPVRRRFARLSPRSEHRLPAAIHDGAAALQWLRAQAEADEPDTWLTDVADFENVFVSGDSAGGNIAHNLAVRFGPGSTELGPVRVRGYLLLAPFFAGTVLSKSEAEGPKDAFLNWELIDRFWRLSIPIGENTDHPLVNPFGPFSRSLEPVALDPILVVVGGSDLLRDRAEDYAKRLKNWGKKVEYVEFEGEQHGFFTFHPNSQAAKDLMPILKRFITENSS</sequence>
<dbReference type="PROSITE" id="PS01174">
    <property type="entry name" value="LIPASE_GDXG_SER"/>
    <property type="match status" value="1"/>
</dbReference>
<feature type="active site" evidence="2">
    <location>
        <position position="202"/>
    </location>
</feature>
<evidence type="ECO:0000259" key="4">
    <source>
        <dbReference type="Pfam" id="PF07859"/>
    </source>
</evidence>
<reference evidence="5" key="1">
    <citation type="journal article" date="2019" name="Science">
        <title>Mutation of a bHLH transcription factor allowed almond domestication.</title>
        <authorList>
            <person name="Sanchez-Perez R."/>
            <person name="Pavan S."/>
            <person name="Mazzeo R."/>
            <person name="Moldovan C."/>
            <person name="Aiese Cigliano R."/>
            <person name="Del Cueto J."/>
            <person name="Ricciardi F."/>
            <person name="Lotti C."/>
            <person name="Ricciardi L."/>
            <person name="Dicenta F."/>
            <person name="Lopez-Marques R.L."/>
            <person name="Lindberg Moller B."/>
        </authorList>
    </citation>
    <scope>NUCLEOTIDE SEQUENCE</scope>
</reference>
<protein>
    <submittedName>
        <fullName evidence="5">Alpha/beta-Hydrolases superfamily protein</fullName>
    </submittedName>
</protein>
<organism evidence="5">
    <name type="scientific">Prunus dulcis</name>
    <name type="common">Almond</name>
    <name type="synonym">Amygdalus dulcis</name>
    <dbReference type="NCBI Taxonomy" id="3755"/>
    <lineage>
        <taxon>Eukaryota</taxon>
        <taxon>Viridiplantae</taxon>
        <taxon>Streptophyta</taxon>
        <taxon>Embryophyta</taxon>
        <taxon>Tracheophyta</taxon>
        <taxon>Spermatophyta</taxon>
        <taxon>Magnoliopsida</taxon>
        <taxon>eudicotyledons</taxon>
        <taxon>Gunneridae</taxon>
        <taxon>Pentapetalae</taxon>
        <taxon>rosids</taxon>
        <taxon>fabids</taxon>
        <taxon>Rosales</taxon>
        <taxon>Rosaceae</taxon>
        <taxon>Amygdaloideae</taxon>
        <taxon>Amygdaleae</taxon>
        <taxon>Prunus</taxon>
    </lineage>
</organism>
<proteinExistence type="inferred from homology"/>
<keyword evidence="5" id="KW-0378">Hydrolase</keyword>
<dbReference type="AlphaFoldDB" id="A0A4Y1RM40"/>
<dbReference type="InterPro" id="IPR013094">
    <property type="entry name" value="AB_hydrolase_3"/>
</dbReference>
<dbReference type="SUPFAM" id="SSF53474">
    <property type="entry name" value="alpha/beta-Hydrolases"/>
    <property type="match status" value="1"/>
</dbReference>
<dbReference type="InterPro" id="IPR029058">
    <property type="entry name" value="AB_hydrolase_fold"/>
</dbReference>
<dbReference type="EMBL" id="AP019302">
    <property type="protein sequence ID" value="BBH05371.1"/>
    <property type="molecule type" value="Genomic_DNA"/>
</dbReference>
<dbReference type="PANTHER" id="PTHR23024:SF535">
    <property type="entry name" value="OS07G0162900 PROTEIN"/>
    <property type="match status" value="1"/>
</dbReference>